<evidence type="ECO:0000256" key="1">
    <source>
        <dbReference type="SAM" id="MobiDB-lite"/>
    </source>
</evidence>
<dbReference type="EMBL" id="ML122295">
    <property type="protein sequence ID" value="RPD55457.1"/>
    <property type="molecule type" value="Genomic_DNA"/>
</dbReference>
<name>A0A5C2RX27_9APHY</name>
<evidence type="ECO:0008006" key="5">
    <source>
        <dbReference type="Google" id="ProtNLM"/>
    </source>
</evidence>
<gene>
    <name evidence="3" type="ORF">L227DRAFT_615321</name>
</gene>
<keyword evidence="4" id="KW-1185">Reference proteome</keyword>
<feature type="transmembrane region" description="Helical" evidence="2">
    <location>
        <begin position="220"/>
        <end position="243"/>
    </location>
</feature>
<keyword evidence="2" id="KW-0472">Membrane</keyword>
<organism evidence="3 4">
    <name type="scientific">Lentinus tigrinus ALCF2SS1-6</name>
    <dbReference type="NCBI Taxonomy" id="1328759"/>
    <lineage>
        <taxon>Eukaryota</taxon>
        <taxon>Fungi</taxon>
        <taxon>Dikarya</taxon>
        <taxon>Basidiomycota</taxon>
        <taxon>Agaricomycotina</taxon>
        <taxon>Agaricomycetes</taxon>
        <taxon>Polyporales</taxon>
        <taxon>Polyporaceae</taxon>
        <taxon>Lentinus</taxon>
    </lineage>
</organism>
<proteinExistence type="predicted"/>
<evidence type="ECO:0000313" key="3">
    <source>
        <dbReference type="EMBL" id="RPD55457.1"/>
    </source>
</evidence>
<dbReference type="AlphaFoldDB" id="A0A5C2RX27"/>
<evidence type="ECO:0000256" key="2">
    <source>
        <dbReference type="SAM" id="Phobius"/>
    </source>
</evidence>
<feature type="compositionally biased region" description="Polar residues" evidence="1">
    <location>
        <begin position="188"/>
        <end position="197"/>
    </location>
</feature>
<feature type="compositionally biased region" description="Pro residues" evidence="1">
    <location>
        <begin position="283"/>
        <end position="297"/>
    </location>
</feature>
<keyword evidence="2" id="KW-1133">Transmembrane helix</keyword>
<reference evidence="3" key="1">
    <citation type="journal article" date="2018" name="Genome Biol. Evol.">
        <title>Genomics and development of Lentinus tigrinus, a white-rot wood-decaying mushroom with dimorphic fruiting bodies.</title>
        <authorList>
            <person name="Wu B."/>
            <person name="Xu Z."/>
            <person name="Knudson A."/>
            <person name="Carlson A."/>
            <person name="Chen N."/>
            <person name="Kovaka S."/>
            <person name="LaButti K."/>
            <person name="Lipzen A."/>
            <person name="Pennachio C."/>
            <person name="Riley R."/>
            <person name="Schakwitz W."/>
            <person name="Umezawa K."/>
            <person name="Ohm R.A."/>
            <person name="Grigoriev I.V."/>
            <person name="Nagy L.G."/>
            <person name="Gibbons J."/>
            <person name="Hibbett D."/>
        </authorList>
    </citation>
    <scope>NUCLEOTIDE SEQUENCE [LARGE SCALE GENOMIC DNA]</scope>
    <source>
        <strain evidence="3">ALCF2SS1-6</strain>
    </source>
</reference>
<sequence length="340" mass="36590">MPVPRIVDDSSLDLIRYIDPAPNLDDGYTYNWTHITSEDGSLSPFENRTISYCLQSGAMALFTFQGTRVSVYGSESDQVADVHIWSSYSINGQSNTTHKSGARGGDHLLFFDSGYMPYDEYTLQIYVGYAEDDAGYSLDYIRYETTSTAATSASLASSSLVTPTYSPILTLTSVTTLSSSSVASLSSQKPTASSTKSIAPAATTATVKPETSLESQKTGIIVLSTLGGVAFLLALAYTVYNFWRKRGPYRRIDLNDEIPGEHEDLVPSSSNKTRDPRVLFSSSPPPTPEPDAGPRPQPVGDGRISPYGPHAVISTDEKKTYLSVAGTIAASASAHDEEDA</sequence>
<feature type="region of interest" description="Disordered" evidence="1">
    <location>
        <begin position="259"/>
        <end position="311"/>
    </location>
</feature>
<keyword evidence="2" id="KW-0812">Transmembrane</keyword>
<feature type="region of interest" description="Disordered" evidence="1">
    <location>
        <begin position="185"/>
        <end position="204"/>
    </location>
</feature>
<dbReference type="STRING" id="1328759.A0A5C2RX27"/>
<dbReference type="OrthoDB" id="2749757at2759"/>
<protein>
    <recommendedName>
        <fullName evidence="5">Mid2 domain-containing protein</fullName>
    </recommendedName>
</protein>
<accession>A0A5C2RX27</accession>
<dbReference type="Proteomes" id="UP000313359">
    <property type="component" value="Unassembled WGS sequence"/>
</dbReference>
<evidence type="ECO:0000313" key="4">
    <source>
        <dbReference type="Proteomes" id="UP000313359"/>
    </source>
</evidence>
<dbReference type="Gene3D" id="2.60.120.260">
    <property type="entry name" value="Galactose-binding domain-like"/>
    <property type="match status" value="1"/>
</dbReference>